<dbReference type="InterPro" id="IPR038717">
    <property type="entry name" value="Tc1-like_DDE_dom"/>
</dbReference>
<gene>
    <name evidence="2" type="ORF">GSONMT00009401001</name>
</gene>
<accession>A0A060ZA50</accession>
<feature type="domain" description="Tc1-like transposase DDE" evidence="1">
    <location>
        <begin position="56"/>
        <end position="119"/>
    </location>
</feature>
<dbReference type="InterPro" id="IPR036397">
    <property type="entry name" value="RNaseH_sf"/>
</dbReference>
<name>A0A060ZA50_ONCMY</name>
<dbReference type="GO" id="GO:0003676">
    <property type="term" value="F:nucleic acid binding"/>
    <property type="evidence" value="ECO:0007669"/>
    <property type="project" value="InterPro"/>
</dbReference>
<reference evidence="2" key="1">
    <citation type="journal article" date="2014" name="Nat. Commun.">
        <title>The rainbow trout genome provides novel insights into evolution after whole-genome duplication in vertebrates.</title>
        <authorList>
            <person name="Berthelot C."/>
            <person name="Brunet F."/>
            <person name="Chalopin D."/>
            <person name="Juanchich A."/>
            <person name="Bernard M."/>
            <person name="Noel B."/>
            <person name="Bento P."/>
            <person name="Da Silva C."/>
            <person name="Labadie K."/>
            <person name="Alberti A."/>
            <person name="Aury J.M."/>
            <person name="Louis A."/>
            <person name="Dehais P."/>
            <person name="Bardou P."/>
            <person name="Montfort J."/>
            <person name="Klopp C."/>
            <person name="Cabau C."/>
            <person name="Gaspin C."/>
            <person name="Thorgaard G.H."/>
            <person name="Boussaha M."/>
            <person name="Quillet E."/>
            <person name="Guyomard R."/>
            <person name="Galiana D."/>
            <person name="Bobe J."/>
            <person name="Volff J.N."/>
            <person name="Genet C."/>
            <person name="Wincker P."/>
            <person name="Jaillon O."/>
            <person name="Roest Crollius H."/>
            <person name="Guiguen Y."/>
        </authorList>
    </citation>
    <scope>NUCLEOTIDE SEQUENCE [LARGE SCALE GENOMIC DNA]</scope>
</reference>
<proteinExistence type="predicted"/>
<evidence type="ECO:0000259" key="1">
    <source>
        <dbReference type="Pfam" id="PF13358"/>
    </source>
</evidence>
<sequence>MSVTPMPVLWSGIEFEVESPSWSGAVCHSIIGLSLSSLQAISTLCVTGKTSSSLMIPFLQAHPDMTLQHDNATSHTAHSVCDFLQDRNVSVLPWPAKSSDLNPIEHIWDLLDRRVRARAIP</sequence>
<dbReference type="PaxDb" id="8022-A0A060ZA50"/>
<organism evidence="2 3">
    <name type="scientific">Oncorhynchus mykiss</name>
    <name type="common">Rainbow trout</name>
    <name type="synonym">Salmo gairdneri</name>
    <dbReference type="NCBI Taxonomy" id="8022"/>
    <lineage>
        <taxon>Eukaryota</taxon>
        <taxon>Metazoa</taxon>
        <taxon>Chordata</taxon>
        <taxon>Craniata</taxon>
        <taxon>Vertebrata</taxon>
        <taxon>Euteleostomi</taxon>
        <taxon>Actinopterygii</taxon>
        <taxon>Neopterygii</taxon>
        <taxon>Teleostei</taxon>
        <taxon>Protacanthopterygii</taxon>
        <taxon>Salmoniformes</taxon>
        <taxon>Salmonidae</taxon>
        <taxon>Salmoninae</taxon>
        <taxon>Oncorhynchus</taxon>
    </lineage>
</organism>
<reference evidence="2" key="2">
    <citation type="submission" date="2014-03" db="EMBL/GenBank/DDBJ databases">
        <authorList>
            <person name="Genoscope - CEA"/>
        </authorList>
    </citation>
    <scope>NUCLEOTIDE SEQUENCE</scope>
</reference>
<dbReference type="STRING" id="8022.A0A060ZA50"/>
<dbReference type="Gene3D" id="3.30.420.10">
    <property type="entry name" value="Ribonuclease H-like superfamily/Ribonuclease H"/>
    <property type="match status" value="1"/>
</dbReference>
<dbReference type="Pfam" id="PF13358">
    <property type="entry name" value="DDE_3"/>
    <property type="match status" value="1"/>
</dbReference>
<dbReference type="EMBL" id="FR962555">
    <property type="protein sequence ID" value="CDR00921.1"/>
    <property type="molecule type" value="Genomic_DNA"/>
</dbReference>
<dbReference type="Proteomes" id="UP000193380">
    <property type="component" value="Unassembled WGS sequence"/>
</dbReference>
<dbReference type="AlphaFoldDB" id="A0A060ZA50"/>
<evidence type="ECO:0000313" key="2">
    <source>
        <dbReference type="EMBL" id="CDR00921.1"/>
    </source>
</evidence>
<feature type="non-terminal residue" evidence="2">
    <location>
        <position position="121"/>
    </location>
</feature>
<evidence type="ECO:0000313" key="3">
    <source>
        <dbReference type="Proteomes" id="UP000193380"/>
    </source>
</evidence>
<protein>
    <recommendedName>
        <fullName evidence="1">Tc1-like transposase DDE domain-containing protein</fullName>
    </recommendedName>
</protein>